<evidence type="ECO:0000256" key="2">
    <source>
        <dbReference type="ARBA" id="ARBA00022448"/>
    </source>
</evidence>
<evidence type="ECO:0000256" key="7">
    <source>
        <dbReference type="ARBA" id="ARBA00023136"/>
    </source>
</evidence>
<dbReference type="EMBL" id="BAAARW010000024">
    <property type="protein sequence ID" value="GAA2440417.1"/>
    <property type="molecule type" value="Genomic_DNA"/>
</dbReference>
<keyword evidence="13" id="KW-1185">Reference proteome</keyword>
<keyword evidence="2" id="KW-0813">Transport</keyword>
<dbReference type="GO" id="GO:0005524">
    <property type="term" value="F:ATP binding"/>
    <property type="evidence" value="ECO:0007669"/>
    <property type="project" value="UniProtKB-KW"/>
</dbReference>
<dbReference type="PANTHER" id="PTHR42711">
    <property type="entry name" value="ABC TRANSPORTER ATP-BINDING PROTEIN"/>
    <property type="match status" value="1"/>
</dbReference>
<comment type="subcellular location">
    <subcellularLocation>
        <location evidence="1">Cell membrane</location>
        <topology evidence="1">Peripheral membrane protein</topology>
        <orientation evidence="1">Cytoplasmic side</orientation>
    </subcellularLocation>
</comment>
<dbReference type="InterPro" id="IPR017871">
    <property type="entry name" value="ABC_transporter-like_CS"/>
</dbReference>
<dbReference type="SMART" id="SM00382">
    <property type="entry name" value="AAA"/>
    <property type="match status" value="1"/>
</dbReference>
<keyword evidence="7" id="KW-0472">Membrane</keyword>
<dbReference type="PANTHER" id="PTHR42711:SF19">
    <property type="entry name" value="DOXORUBICIN RESISTANCE ATP-BINDING PROTEIN DRRA"/>
    <property type="match status" value="1"/>
</dbReference>
<evidence type="ECO:0000256" key="6">
    <source>
        <dbReference type="ARBA" id="ARBA00022967"/>
    </source>
</evidence>
<feature type="domain" description="ABC transporter" evidence="11">
    <location>
        <begin position="6"/>
        <end position="236"/>
    </location>
</feature>
<keyword evidence="6" id="KW-1278">Translocase</keyword>
<dbReference type="SUPFAM" id="SSF52540">
    <property type="entry name" value="P-loop containing nucleoside triphosphate hydrolases"/>
    <property type="match status" value="1"/>
</dbReference>
<evidence type="ECO:0000256" key="4">
    <source>
        <dbReference type="ARBA" id="ARBA00022741"/>
    </source>
</evidence>
<accession>A0ABN3JU00</accession>
<keyword evidence="4" id="KW-0547">Nucleotide-binding</keyword>
<dbReference type="PROSITE" id="PS50893">
    <property type="entry name" value="ABC_TRANSPORTER_2"/>
    <property type="match status" value="1"/>
</dbReference>
<evidence type="ECO:0000256" key="10">
    <source>
        <dbReference type="SAM" id="MobiDB-lite"/>
    </source>
</evidence>
<dbReference type="Proteomes" id="UP001501231">
    <property type="component" value="Unassembled WGS sequence"/>
</dbReference>
<feature type="compositionally biased region" description="Low complexity" evidence="10">
    <location>
        <begin position="312"/>
        <end position="325"/>
    </location>
</feature>
<organism evidence="12 13">
    <name type="scientific">Actinomadura vinacea</name>
    <dbReference type="NCBI Taxonomy" id="115336"/>
    <lineage>
        <taxon>Bacteria</taxon>
        <taxon>Bacillati</taxon>
        <taxon>Actinomycetota</taxon>
        <taxon>Actinomycetes</taxon>
        <taxon>Streptosporangiales</taxon>
        <taxon>Thermomonosporaceae</taxon>
        <taxon>Actinomadura</taxon>
    </lineage>
</organism>
<dbReference type="InterPro" id="IPR005894">
    <property type="entry name" value="DrrA"/>
</dbReference>
<feature type="region of interest" description="Disordered" evidence="10">
    <location>
        <begin position="312"/>
        <end position="334"/>
    </location>
</feature>
<name>A0ABN3JU00_9ACTN</name>
<dbReference type="InterPro" id="IPR050763">
    <property type="entry name" value="ABC_transporter_ATP-binding"/>
</dbReference>
<evidence type="ECO:0000256" key="9">
    <source>
        <dbReference type="ARBA" id="ARBA00049985"/>
    </source>
</evidence>
<dbReference type="RefSeq" id="WP_344594186.1">
    <property type="nucleotide sequence ID" value="NZ_BAAARW010000024.1"/>
</dbReference>
<comment type="similarity">
    <text evidence="9">Belongs to the ABC transporter superfamily. Drug exporter-1 (DrugE1) (TC 3.A.1.105) family.</text>
</comment>
<evidence type="ECO:0000256" key="3">
    <source>
        <dbReference type="ARBA" id="ARBA00022475"/>
    </source>
</evidence>
<evidence type="ECO:0000313" key="13">
    <source>
        <dbReference type="Proteomes" id="UP001501231"/>
    </source>
</evidence>
<dbReference type="Gene3D" id="3.40.50.300">
    <property type="entry name" value="P-loop containing nucleotide triphosphate hydrolases"/>
    <property type="match status" value="1"/>
</dbReference>
<dbReference type="PROSITE" id="PS00211">
    <property type="entry name" value="ABC_TRANSPORTER_1"/>
    <property type="match status" value="1"/>
</dbReference>
<proteinExistence type="inferred from homology"/>
<comment type="caution">
    <text evidence="12">The sequence shown here is derived from an EMBL/GenBank/DDBJ whole genome shotgun (WGS) entry which is preliminary data.</text>
</comment>
<evidence type="ECO:0000259" key="11">
    <source>
        <dbReference type="PROSITE" id="PS50893"/>
    </source>
</evidence>
<dbReference type="InterPro" id="IPR027417">
    <property type="entry name" value="P-loop_NTPase"/>
</dbReference>
<protein>
    <submittedName>
        <fullName evidence="12">Daunorubicin resistance protein DrrA family ABC transporter ATP-binding protein</fullName>
    </submittedName>
</protein>
<evidence type="ECO:0000313" key="12">
    <source>
        <dbReference type="EMBL" id="GAA2440417.1"/>
    </source>
</evidence>
<evidence type="ECO:0000256" key="8">
    <source>
        <dbReference type="ARBA" id="ARBA00023251"/>
    </source>
</evidence>
<keyword evidence="5 12" id="KW-0067">ATP-binding</keyword>
<dbReference type="InterPro" id="IPR003439">
    <property type="entry name" value="ABC_transporter-like_ATP-bd"/>
</dbReference>
<dbReference type="InterPro" id="IPR003593">
    <property type="entry name" value="AAA+_ATPase"/>
</dbReference>
<reference evidence="12 13" key="1">
    <citation type="journal article" date="2019" name="Int. J. Syst. Evol. Microbiol.">
        <title>The Global Catalogue of Microorganisms (GCM) 10K type strain sequencing project: providing services to taxonomists for standard genome sequencing and annotation.</title>
        <authorList>
            <consortium name="The Broad Institute Genomics Platform"/>
            <consortium name="The Broad Institute Genome Sequencing Center for Infectious Disease"/>
            <person name="Wu L."/>
            <person name="Ma J."/>
        </authorList>
    </citation>
    <scope>NUCLEOTIDE SEQUENCE [LARGE SCALE GENOMIC DNA]</scope>
    <source>
        <strain evidence="12 13">JCM 3325</strain>
    </source>
</reference>
<keyword evidence="3" id="KW-1003">Cell membrane</keyword>
<sequence length="334" mass="35400">MAEPIVVAEGLRKRFGDTHALRGLDLALPAGRVCGVLGPNGAGKTTLIRILATLSDPDGGTARIAGHDVVRKADRVRALIGLAGQYAAVDEKLTGRGNLRMFGRLYHLSRADARRRADELLERFGLMEAADRQVLGYSGGMRRRLDLITSLILRPQVLFLDEPTTGLDPRSRNEIWDSIRELVADGTTVLLTTQYLDEADRLADAVAVVDHGRVIADGTPDELKGSIGDRLDVALEDASLVARAATVLGGLTGGEPEAAPETGRLSVPLNGGAKAPVRLADVVRELDRAGVAAADVSVRRPTLDEVFLRLTGQPATAGPAEPAGAEPEKIKEGV</sequence>
<keyword evidence="8" id="KW-0046">Antibiotic resistance</keyword>
<gene>
    <name evidence="12" type="ORF">GCM10010191_65220</name>
</gene>
<evidence type="ECO:0000256" key="1">
    <source>
        <dbReference type="ARBA" id="ARBA00004413"/>
    </source>
</evidence>
<evidence type="ECO:0000256" key="5">
    <source>
        <dbReference type="ARBA" id="ARBA00022840"/>
    </source>
</evidence>
<dbReference type="Pfam" id="PF00005">
    <property type="entry name" value="ABC_tran"/>
    <property type="match status" value="1"/>
</dbReference>
<dbReference type="NCBIfam" id="TIGR01188">
    <property type="entry name" value="drrA"/>
    <property type="match status" value="1"/>
</dbReference>